<comment type="caution">
    <text evidence="1">The sequence shown here is derived from an EMBL/GenBank/DDBJ whole genome shotgun (WGS) entry which is preliminary data.</text>
</comment>
<reference evidence="2" key="1">
    <citation type="journal article" date="2019" name="Int. J. Syst. Evol. Microbiol.">
        <title>The Global Catalogue of Microorganisms (GCM) 10K type strain sequencing project: providing services to taxonomists for standard genome sequencing and annotation.</title>
        <authorList>
            <consortium name="The Broad Institute Genomics Platform"/>
            <consortium name="The Broad Institute Genome Sequencing Center for Infectious Disease"/>
            <person name="Wu L."/>
            <person name="Ma J."/>
        </authorList>
    </citation>
    <scope>NUCLEOTIDE SEQUENCE [LARGE SCALE GENOMIC DNA]</scope>
    <source>
        <strain evidence="2">KCTC 42953</strain>
    </source>
</reference>
<proteinExistence type="predicted"/>
<evidence type="ECO:0000313" key="1">
    <source>
        <dbReference type="EMBL" id="MFC3194480.1"/>
    </source>
</evidence>
<dbReference type="RefSeq" id="WP_077411186.1">
    <property type="nucleotide sequence ID" value="NZ_JBHRTS010000004.1"/>
</dbReference>
<sequence>MWLFIKSLFMVKDRQIAREMVAERKLKPTPAKFKLARLMRRRNRRNRFAAHNTTLNSSKVK</sequence>
<name>A0ABV7J8L5_9GAMM</name>
<accession>A0ABV7J8L5</accession>
<dbReference type="Proteomes" id="UP001595533">
    <property type="component" value="Unassembled WGS sequence"/>
</dbReference>
<evidence type="ECO:0000313" key="2">
    <source>
        <dbReference type="Proteomes" id="UP001595533"/>
    </source>
</evidence>
<dbReference type="EMBL" id="JBHRTS010000004">
    <property type="protein sequence ID" value="MFC3194480.1"/>
    <property type="molecule type" value="Genomic_DNA"/>
</dbReference>
<protein>
    <recommendedName>
        <fullName evidence="3">30S ribosomal protein S21</fullName>
    </recommendedName>
</protein>
<keyword evidence="2" id="KW-1185">Reference proteome</keyword>
<organism evidence="1 2">
    <name type="scientific">Marinicella sediminis</name>
    <dbReference type="NCBI Taxonomy" id="1792834"/>
    <lineage>
        <taxon>Bacteria</taxon>
        <taxon>Pseudomonadati</taxon>
        <taxon>Pseudomonadota</taxon>
        <taxon>Gammaproteobacteria</taxon>
        <taxon>Lysobacterales</taxon>
        <taxon>Marinicellaceae</taxon>
        <taxon>Marinicella</taxon>
    </lineage>
</organism>
<evidence type="ECO:0008006" key="3">
    <source>
        <dbReference type="Google" id="ProtNLM"/>
    </source>
</evidence>
<gene>
    <name evidence="1" type="ORF">ACFODZ_09540</name>
</gene>